<evidence type="ECO:0000256" key="5">
    <source>
        <dbReference type="SAM" id="MobiDB-lite"/>
    </source>
</evidence>
<evidence type="ECO:0000259" key="7">
    <source>
        <dbReference type="PROSITE" id="PS50966"/>
    </source>
</evidence>
<dbReference type="SMART" id="SM00575">
    <property type="entry name" value="ZnF_PMZ"/>
    <property type="match status" value="1"/>
</dbReference>
<dbReference type="Proteomes" id="UP000326396">
    <property type="component" value="Unassembled WGS sequence"/>
</dbReference>
<dbReference type="PROSITE" id="PS50186">
    <property type="entry name" value="DEP"/>
    <property type="match status" value="1"/>
</dbReference>
<dbReference type="OrthoDB" id="418495at2759"/>
<dbReference type="Pfam" id="PF00610">
    <property type="entry name" value="DEP"/>
    <property type="match status" value="1"/>
</dbReference>
<dbReference type="PANTHER" id="PTHR46361:SF1">
    <property type="entry name" value="F26K24.21 PROTEIN"/>
    <property type="match status" value="1"/>
</dbReference>
<dbReference type="Pfam" id="PF04434">
    <property type="entry name" value="SWIM"/>
    <property type="match status" value="1"/>
</dbReference>
<dbReference type="GO" id="GO:0008270">
    <property type="term" value="F:zinc ion binding"/>
    <property type="evidence" value="ECO:0007669"/>
    <property type="project" value="UniProtKB-KW"/>
</dbReference>
<dbReference type="Pfam" id="PF00462">
    <property type="entry name" value="Glutaredoxin"/>
    <property type="match status" value="1"/>
</dbReference>
<protein>
    <recommendedName>
        <fullName evidence="10">SWIM-type domain-containing protein</fullName>
    </recommendedName>
</protein>
<dbReference type="InterPro" id="IPR000591">
    <property type="entry name" value="DEP_dom"/>
</dbReference>
<feature type="region of interest" description="Disordered" evidence="5">
    <location>
        <begin position="114"/>
        <end position="147"/>
    </location>
</feature>
<dbReference type="InterPro" id="IPR002109">
    <property type="entry name" value="Glutaredoxin"/>
</dbReference>
<dbReference type="InterPro" id="IPR006564">
    <property type="entry name" value="Znf_PMZ"/>
</dbReference>
<feature type="compositionally biased region" description="Basic and acidic residues" evidence="5">
    <location>
        <begin position="114"/>
        <end position="133"/>
    </location>
</feature>
<feature type="compositionally biased region" description="Acidic residues" evidence="5">
    <location>
        <begin position="134"/>
        <end position="147"/>
    </location>
</feature>
<keyword evidence="9" id="KW-1185">Reference proteome</keyword>
<dbReference type="PROSITE" id="PS50966">
    <property type="entry name" value="ZF_SWIM"/>
    <property type="match status" value="1"/>
</dbReference>
<dbReference type="PANTHER" id="PTHR46361">
    <property type="entry name" value="ELECTRON CARRIER/ PROTEIN DISULFIDE OXIDOREDUCTASE"/>
    <property type="match status" value="1"/>
</dbReference>
<dbReference type="CDD" id="cd04371">
    <property type="entry name" value="DEP"/>
    <property type="match status" value="1"/>
</dbReference>
<evidence type="ECO:0000313" key="9">
    <source>
        <dbReference type="Proteomes" id="UP000326396"/>
    </source>
</evidence>
<organism evidence="8 9">
    <name type="scientific">Mikania micrantha</name>
    <name type="common">bitter vine</name>
    <dbReference type="NCBI Taxonomy" id="192012"/>
    <lineage>
        <taxon>Eukaryota</taxon>
        <taxon>Viridiplantae</taxon>
        <taxon>Streptophyta</taxon>
        <taxon>Embryophyta</taxon>
        <taxon>Tracheophyta</taxon>
        <taxon>Spermatophyta</taxon>
        <taxon>Magnoliopsida</taxon>
        <taxon>eudicotyledons</taxon>
        <taxon>Gunneridae</taxon>
        <taxon>Pentapetalae</taxon>
        <taxon>asterids</taxon>
        <taxon>campanulids</taxon>
        <taxon>Asterales</taxon>
        <taxon>Asteraceae</taxon>
        <taxon>Asteroideae</taxon>
        <taxon>Heliantheae alliance</taxon>
        <taxon>Eupatorieae</taxon>
        <taxon>Mikania</taxon>
    </lineage>
</organism>
<dbReference type="PROSITE" id="PS51354">
    <property type="entry name" value="GLUTAREDOXIN_2"/>
    <property type="match status" value="1"/>
</dbReference>
<dbReference type="EMBL" id="SZYD01002549">
    <property type="protein sequence ID" value="KAC9417439.1"/>
    <property type="molecule type" value="Genomic_DNA"/>
</dbReference>
<evidence type="ECO:0000256" key="4">
    <source>
        <dbReference type="PROSITE-ProRule" id="PRU00325"/>
    </source>
</evidence>
<dbReference type="SMART" id="SM00049">
    <property type="entry name" value="DEP"/>
    <property type="match status" value="1"/>
</dbReference>
<keyword evidence="1" id="KW-0479">Metal-binding</keyword>
<accession>A0A5N6L7U7</accession>
<dbReference type="InterPro" id="IPR036390">
    <property type="entry name" value="WH_DNA-bd_sf"/>
</dbReference>
<dbReference type="Gene3D" id="1.10.10.10">
    <property type="entry name" value="Winged helix-like DNA-binding domain superfamily/Winged helix DNA-binding domain"/>
    <property type="match status" value="1"/>
</dbReference>
<dbReference type="InterPro" id="IPR036249">
    <property type="entry name" value="Thioredoxin-like_sf"/>
</dbReference>
<proteinExistence type="predicted"/>
<dbReference type="SUPFAM" id="SSF46785">
    <property type="entry name" value="Winged helix' DNA-binding domain"/>
    <property type="match status" value="1"/>
</dbReference>
<reference evidence="8 9" key="1">
    <citation type="submission" date="2019-05" db="EMBL/GenBank/DDBJ databases">
        <title>Mikania micrantha, genome provides insights into the molecular mechanism of rapid growth.</title>
        <authorList>
            <person name="Liu B."/>
        </authorList>
    </citation>
    <scope>NUCLEOTIDE SEQUENCE [LARGE SCALE GENOMIC DNA]</scope>
    <source>
        <strain evidence="8">NLD-2019</strain>
        <tissue evidence="8">Leaf</tissue>
    </source>
</reference>
<name>A0A5N6L7U7_9ASTR</name>
<keyword evidence="2 4" id="KW-0863">Zinc-finger</keyword>
<gene>
    <name evidence="8" type="ORF">E3N88_45868</name>
</gene>
<sequence length="744" mass="84776">MVETPLQTSDESGYSPYTVEFKEKTCSCGKWQIYRFPCSHAIVVCHHLRESPITTADPRFFTETYRAQYNNQYFPVSHKEHWLYAGWRIIGDPSKITILRGRRRARRMHNEMDASYAEERTDGSDCRETKTEQVDADDYSNSTDESDEIEKIEIYVKEEENNGSCCEVEQTVVFPPNPQFPKPEAPSGVLIVYTEGAKKSESLSKIKRSNSSPESDIQKPEIGKFFRDKSNSLSAAISKRLSLLTNDNGVDSYKRKVSNVTELNLSGFKVTVLLPMSTITSSQQTPGHYCCLLNSTNKDSTAVRSYFRDRKLSYIEINIDVYPTREKELIERTGSSVVPQIFFNEKLLGGLVALNSLRNCGLFDERMNELLCRKCHDDAPAPPVYGFDDPEEKNEDGIIMEVRLLRQRLPIQDRLIKMKIVKNCFSASETVEVLIHQFGCGRKKAVEMGKQLARRHFIHHVFRENEFEDGNHFYRFLEHEPFIPRCHNFRGSINDLEPKSATLISQKLAKIMSAIVESYASEDGFHLDYMGISNSEEFRRYVNLIQDLQRVDISTLKASERLAFFLNLHNAMVIHGVISVGHPGTSLIDRRSFNSDFLYIIGGSPFSVTTIVDGVLRCNGRAPYSFTKPFGSGDKRLELVLPQSNPLIQFGICNGSKSSPPVRFFTPHAVESELKFAAREFLQRDGIQVDLAKRTVRLTRIFKWFSADFGQEKEILRWIIDYLDATKAGLLSHLSCDGGVVHIV</sequence>
<dbReference type="Pfam" id="PF04784">
    <property type="entry name" value="DUF547"/>
    <property type="match status" value="1"/>
</dbReference>
<keyword evidence="3" id="KW-0862">Zinc</keyword>
<dbReference type="AlphaFoldDB" id="A0A5N6L7U7"/>
<feature type="domain" description="SWIM-type" evidence="7">
    <location>
        <begin position="17"/>
        <end position="49"/>
    </location>
</feature>
<feature type="domain" description="DEP" evidence="6">
    <location>
        <begin position="405"/>
        <end position="478"/>
    </location>
</feature>
<dbReference type="SUPFAM" id="SSF52833">
    <property type="entry name" value="Thioredoxin-like"/>
    <property type="match status" value="1"/>
</dbReference>
<evidence type="ECO:0000256" key="2">
    <source>
        <dbReference type="ARBA" id="ARBA00022771"/>
    </source>
</evidence>
<evidence type="ECO:0000259" key="6">
    <source>
        <dbReference type="PROSITE" id="PS50186"/>
    </source>
</evidence>
<dbReference type="InterPro" id="IPR007527">
    <property type="entry name" value="Znf_SWIM"/>
</dbReference>
<dbReference type="InterPro" id="IPR036388">
    <property type="entry name" value="WH-like_DNA-bd_sf"/>
</dbReference>
<evidence type="ECO:0000256" key="3">
    <source>
        <dbReference type="ARBA" id="ARBA00022833"/>
    </source>
</evidence>
<dbReference type="Gene3D" id="3.40.30.10">
    <property type="entry name" value="Glutaredoxin"/>
    <property type="match status" value="1"/>
</dbReference>
<dbReference type="InterPro" id="IPR006869">
    <property type="entry name" value="DUF547"/>
</dbReference>
<evidence type="ECO:0008006" key="10">
    <source>
        <dbReference type="Google" id="ProtNLM"/>
    </source>
</evidence>
<comment type="caution">
    <text evidence="8">The sequence shown here is derived from an EMBL/GenBank/DDBJ whole genome shotgun (WGS) entry which is preliminary data.</text>
</comment>
<evidence type="ECO:0000313" key="8">
    <source>
        <dbReference type="EMBL" id="KAC9417439.1"/>
    </source>
</evidence>
<evidence type="ECO:0000256" key="1">
    <source>
        <dbReference type="ARBA" id="ARBA00022723"/>
    </source>
</evidence>
<dbReference type="GO" id="GO:0035556">
    <property type="term" value="P:intracellular signal transduction"/>
    <property type="evidence" value="ECO:0007669"/>
    <property type="project" value="InterPro"/>
</dbReference>